<feature type="region of interest" description="Disordered" evidence="1">
    <location>
        <begin position="414"/>
        <end position="448"/>
    </location>
</feature>
<proteinExistence type="predicted"/>
<evidence type="ECO:0000256" key="1">
    <source>
        <dbReference type="SAM" id="MobiDB-lite"/>
    </source>
</evidence>
<sequence>MSEKDIEDEHREARIVFSPERVCAYDVEPNVVGPEEVIKYTNRFDLDSDTISLNPANGRAAWNPPPGQVAIYGAMLSYGVTLPLQPFITWFLAEAQLAPAQLTPNSYRILMCMWHMWHRMGRPPPTPREIRYFYSLRPLGKSGIYFLLSTQPESWVPKDVIVKNRVMPTADEKMKGFVWGFPTSNKFRKNSWFFVGGDWGRSISFDIEGSQMTRRVPRYFCAPQWNHMTLSFTDEELKTMTRAAFRPVEKRGRPYLFDEKKMITARLFPQLSARWRRLCDAQARRMTGIVEVSRREVKRQQDAGIAPPQGDSDGSSSEDIPEGDAGDVPDYMPEETQNQELAAHAADEGNQAGPSTKGKEKVGESSEPATFSCGTGSPRPAVVEPSATSPDAEIAREHPDVTVPEILISAELNTAPSGSGAEMGRSDPDFEDPTVDLNTRGRQPRKRKASFSPGLFICAFDTNKPIDKSYDKALVATKCKTELTKNNFSKFITTYQKELSTMTSYETSSNRNASRPKNHAFKEL</sequence>
<reference evidence="2" key="1">
    <citation type="journal article" date="2023" name="Plant J.">
        <title>Genome sequences and population genomics provide insights into the demographic history, inbreeding, and mutation load of two 'living fossil' tree species of Dipteronia.</title>
        <authorList>
            <person name="Feng Y."/>
            <person name="Comes H.P."/>
            <person name="Chen J."/>
            <person name="Zhu S."/>
            <person name="Lu R."/>
            <person name="Zhang X."/>
            <person name="Li P."/>
            <person name="Qiu J."/>
            <person name="Olsen K.M."/>
            <person name="Qiu Y."/>
        </authorList>
    </citation>
    <scope>NUCLEOTIDE SEQUENCE</scope>
    <source>
        <strain evidence="2">NBL</strain>
    </source>
</reference>
<evidence type="ECO:0000313" key="3">
    <source>
        <dbReference type="Proteomes" id="UP001281410"/>
    </source>
</evidence>
<feature type="region of interest" description="Disordered" evidence="1">
    <location>
        <begin position="346"/>
        <end position="401"/>
    </location>
</feature>
<keyword evidence="3" id="KW-1185">Reference proteome</keyword>
<comment type="caution">
    <text evidence="2">The sequence shown here is derived from an EMBL/GenBank/DDBJ whole genome shotgun (WGS) entry which is preliminary data.</text>
</comment>
<feature type="region of interest" description="Disordered" evidence="1">
    <location>
        <begin position="502"/>
        <end position="524"/>
    </location>
</feature>
<dbReference type="AlphaFoldDB" id="A0AAE0AQ79"/>
<dbReference type="EMBL" id="JANJYJ010000003">
    <property type="protein sequence ID" value="KAK3222193.1"/>
    <property type="molecule type" value="Genomic_DNA"/>
</dbReference>
<feature type="region of interest" description="Disordered" evidence="1">
    <location>
        <begin position="294"/>
        <end position="332"/>
    </location>
</feature>
<organism evidence="2 3">
    <name type="scientific">Dipteronia sinensis</name>
    <dbReference type="NCBI Taxonomy" id="43782"/>
    <lineage>
        <taxon>Eukaryota</taxon>
        <taxon>Viridiplantae</taxon>
        <taxon>Streptophyta</taxon>
        <taxon>Embryophyta</taxon>
        <taxon>Tracheophyta</taxon>
        <taxon>Spermatophyta</taxon>
        <taxon>Magnoliopsida</taxon>
        <taxon>eudicotyledons</taxon>
        <taxon>Gunneridae</taxon>
        <taxon>Pentapetalae</taxon>
        <taxon>rosids</taxon>
        <taxon>malvids</taxon>
        <taxon>Sapindales</taxon>
        <taxon>Sapindaceae</taxon>
        <taxon>Hippocastanoideae</taxon>
        <taxon>Acereae</taxon>
        <taxon>Dipteronia</taxon>
    </lineage>
</organism>
<protein>
    <submittedName>
        <fullName evidence="2">Uncharacterized protein</fullName>
    </submittedName>
</protein>
<accession>A0AAE0AQ79</accession>
<feature type="compositionally biased region" description="Polar residues" evidence="1">
    <location>
        <begin position="502"/>
        <end position="513"/>
    </location>
</feature>
<gene>
    <name evidence="2" type="ORF">Dsin_009218</name>
</gene>
<evidence type="ECO:0000313" key="2">
    <source>
        <dbReference type="EMBL" id="KAK3222193.1"/>
    </source>
</evidence>
<dbReference type="Proteomes" id="UP001281410">
    <property type="component" value="Unassembled WGS sequence"/>
</dbReference>
<name>A0AAE0AQ79_9ROSI</name>
<feature type="compositionally biased region" description="Basic residues" evidence="1">
    <location>
        <begin position="514"/>
        <end position="524"/>
    </location>
</feature>